<proteinExistence type="predicted"/>
<dbReference type="Proteomes" id="UP000800039">
    <property type="component" value="Unassembled WGS sequence"/>
</dbReference>
<feature type="region of interest" description="Disordered" evidence="1">
    <location>
        <begin position="89"/>
        <end position="109"/>
    </location>
</feature>
<comment type="caution">
    <text evidence="2">The sequence shown here is derived from an EMBL/GenBank/DDBJ whole genome shotgun (WGS) entry which is preliminary data.</text>
</comment>
<evidence type="ECO:0000313" key="2">
    <source>
        <dbReference type="EMBL" id="KAF1848928.1"/>
    </source>
</evidence>
<dbReference type="EMBL" id="ML976615">
    <property type="protein sequence ID" value="KAF1848928.1"/>
    <property type="molecule type" value="Genomic_DNA"/>
</dbReference>
<dbReference type="RefSeq" id="XP_040791491.1">
    <property type="nucleotide sequence ID" value="XM_040938724.1"/>
</dbReference>
<evidence type="ECO:0000313" key="3">
    <source>
        <dbReference type="Proteomes" id="UP000800039"/>
    </source>
</evidence>
<feature type="compositionally biased region" description="Polar residues" evidence="1">
    <location>
        <begin position="1"/>
        <end position="14"/>
    </location>
</feature>
<evidence type="ECO:0000256" key="1">
    <source>
        <dbReference type="SAM" id="MobiDB-lite"/>
    </source>
</evidence>
<accession>A0A9P4GM53</accession>
<dbReference type="GeneID" id="63855981"/>
<gene>
    <name evidence="2" type="ORF">K460DRAFT_82895</name>
</gene>
<reference evidence="2" key="1">
    <citation type="submission" date="2020-01" db="EMBL/GenBank/DDBJ databases">
        <authorList>
            <consortium name="DOE Joint Genome Institute"/>
            <person name="Haridas S."/>
            <person name="Albert R."/>
            <person name="Binder M."/>
            <person name="Bloem J."/>
            <person name="Labutti K."/>
            <person name="Salamov A."/>
            <person name="Andreopoulos B."/>
            <person name="Baker S.E."/>
            <person name="Barry K."/>
            <person name="Bills G."/>
            <person name="Bluhm B.H."/>
            <person name="Cannon C."/>
            <person name="Castanera R."/>
            <person name="Culley D.E."/>
            <person name="Daum C."/>
            <person name="Ezra D."/>
            <person name="Gonzalez J.B."/>
            <person name="Henrissat B."/>
            <person name="Kuo A."/>
            <person name="Liang C."/>
            <person name="Lipzen A."/>
            <person name="Lutzoni F."/>
            <person name="Magnuson J."/>
            <person name="Mondo S."/>
            <person name="Nolan M."/>
            <person name="Ohm R."/>
            <person name="Pangilinan J."/>
            <person name="Park H.-J."/>
            <person name="Ramirez L."/>
            <person name="Alfaro M."/>
            <person name="Sun H."/>
            <person name="Tritt A."/>
            <person name="Yoshinaga Y."/>
            <person name="Zwiers L.-H."/>
            <person name="Turgeon B.G."/>
            <person name="Goodwin S.B."/>
            <person name="Spatafora J.W."/>
            <person name="Crous P.W."/>
            <person name="Grigoriev I.V."/>
        </authorList>
    </citation>
    <scope>NUCLEOTIDE SEQUENCE</scope>
    <source>
        <strain evidence="2">CBS 394.84</strain>
    </source>
</reference>
<dbReference type="AlphaFoldDB" id="A0A9P4GM53"/>
<name>A0A9P4GM53_9PLEO</name>
<sequence>MGQSMSRTDSNGVTSHHREEGEVSPAYASGMGHNGIWTEPPTAGARPDNGHHIGQSVHDSSGSDCRELPAPSVYPGRASWRLYRQDSPATVAPTPAQGAFDFNNTTQPLPWAERQRDDDLHVMFPLVW</sequence>
<feature type="region of interest" description="Disordered" evidence="1">
    <location>
        <begin position="1"/>
        <end position="71"/>
    </location>
</feature>
<keyword evidence="3" id="KW-1185">Reference proteome</keyword>
<protein>
    <submittedName>
        <fullName evidence="2">Uncharacterized protein</fullName>
    </submittedName>
</protein>
<organism evidence="2 3">
    <name type="scientific">Cucurbitaria berberidis CBS 394.84</name>
    <dbReference type="NCBI Taxonomy" id="1168544"/>
    <lineage>
        <taxon>Eukaryota</taxon>
        <taxon>Fungi</taxon>
        <taxon>Dikarya</taxon>
        <taxon>Ascomycota</taxon>
        <taxon>Pezizomycotina</taxon>
        <taxon>Dothideomycetes</taxon>
        <taxon>Pleosporomycetidae</taxon>
        <taxon>Pleosporales</taxon>
        <taxon>Pleosporineae</taxon>
        <taxon>Cucurbitariaceae</taxon>
        <taxon>Cucurbitaria</taxon>
    </lineage>
</organism>